<feature type="compositionally biased region" description="Acidic residues" evidence="1">
    <location>
        <begin position="343"/>
        <end position="352"/>
    </location>
</feature>
<keyword evidence="3" id="KW-1185">Reference proteome</keyword>
<feature type="compositionally biased region" description="Basic and acidic residues" evidence="1">
    <location>
        <begin position="568"/>
        <end position="583"/>
    </location>
</feature>
<feature type="compositionally biased region" description="Polar residues" evidence="1">
    <location>
        <begin position="784"/>
        <end position="808"/>
    </location>
</feature>
<feature type="compositionally biased region" description="Polar residues" evidence="1">
    <location>
        <begin position="901"/>
        <end position="911"/>
    </location>
</feature>
<feature type="compositionally biased region" description="Polar residues" evidence="1">
    <location>
        <begin position="676"/>
        <end position="689"/>
    </location>
</feature>
<feature type="compositionally biased region" description="Polar residues" evidence="1">
    <location>
        <begin position="760"/>
        <end position="772"/>
    </location>
</feature>
<feature type="region of interest" description="Disordered" evidence="1">
    <location>
        <begin position="84"/>
        <end position="170"/>
    </location>
</feature>
<feature type="compositionally biased region" description="Basic residues" evidence="1">
    <location>
        <begin position="236"/>
        <end position="247"/>
    </location>
</feature>
<feature type="compositionally biased region" description="Basic and acidic residues" evidence="1">
    <location>
        <begin position="385"/>
        <end position="400"/>
    </location>
</feature>
<feature type="compositionally biased region" description="Basic and acidic residues" evidence="1">
    <location>
        <begin position="863"/>
        <end position="884"/>
    </location>
</feature>
<reference evidence="2" key="1">
    <citation type="submission" date="2023-07" db="EMBL/GenBank/DDBJ databases">
        <authorList>
            <consortium name="AG Swart"/>
            <person name="Singh M."/>
            <person name="Singh A."/>
            <person name="Seah K."/>
            <person name="Emmerich C."/>
        </authorList>
    </citation>
    <scope>NUCLEOTIDE SEQUENCE</scope>
    <source>
        <strain evidence="2">DP1</strain>
    </source>
</reference>
<feature type="compositionally biased region" description="Basic and acidic residues" evidence="1">
    <location>
        <begin position="127"/>
        <end position="136"/>
    </location>
</feature>
<protein>
    <submittedName>
        <fullName evidence="2">Uncharacterized protein</fullName>
    </submittedName>
</protein>
<feature type="compositionally biased region" description="Acidic residues" evidence="1">
    <location>
        <begin position="989"/>
        <end position="1010"/>
    </location>
</feature>
<feature type="compositionally biased region" description="Polar residues" evidence="1">
    <location>
        <begin position="584"/>
        <end position="599"/>
    </location>
</feature>
<feature type="compositionally biased region" description="Basic and acidic residues" evidence="1">
    <location>
        <begin position="727"/>
        <end position="751"/>
    </location>
</feature>
<feature type="compositionally biased region" description="Basic and acidic residues" evidence="1">
    <location>
        <begin position="665"/>
        <end position="675"/>
    </location>
</feature>
<feature type="compositionally biased region" description="Polar residues" evidence="1">
    <location>
        <begin position="954"/>
        <end position="966"/>
    </location>
</feature>
<sequence>MLEDYLLNNKIIRSYSKLFNEKDLNRVLRCTLILGIQTLKQEVPNYTSLTPQEIEGLIIDSIREDYSAHANFESRIRKVEVIDNDPSPEDTLARKEESPGAAHTKKILKTTKEVASHSRIPKIRQRTKIEQVEKKSPQKSKSQSQKRITFEEPSAIGPQTEGRRGARISAYSRDFPIRNLDRPAGIPSVRNRFDQDWMRLHNTSRPSSVPTRINRFSSKAPTNWNLDNSTFEKDRPRIKRSGSRKSTKSNTAANYPDWWGDGSAYNSKSSASSRSRSRNKYKENDIDDFDRKVTYQAKKKPILKQTQSHTTRNNYIAAHSIQNHYQDPISPEPEDQYDETEEVEEFEDTYEEEPPRRRAQHIQKKRSDKPQVGETIKKGTIYSKLNKESESIGRDEEPTNCRRTKGGYFLSFSPTGNKKKKTHKENVNTANYQYEDTRAKKKSYVRRCENFEKPQPKPRKGKTLKELHKNDRQRAIHNRETFKNTREINNPANKEKDMKKTIPKKFQNVESVIKKRIQIDKEIYSKKKMDNQNPKKEPEVYAPREKGERKRRHKRKVTESASKSRSKSRSDSQNRAENFESRTNHYQSYQNDSQEGENPSQYQDGSSQYQDGSSHHPYYNQRHTSERNQKQVVTEGSSYPSVTQAAAPQEIYDRGQNYQNPSSYRAHEEVKHEQQYQEYSYRPSSISQNPDRENNVVEITEGFLNSPMMTQFSEHSDMQRRPNPYSRDQEESKRHDDSRKQEDSRRHEHQDYSGVKDSASYGQYTQSRSNDSMHIHHQCYDNPYTYNQQSNNKNQTSGVGSNSNPNQSRYHEDQVLFKSNGFDGNATSSGKVDESAMLQSPVINQKNREENSDSKLTGTANFEKPKDYDVKYSDFRHTDAREGSFPRPPYDQNSAEREQSHYNPFTQNQDYVNKGPVYNSGYGPFDYQKEHQMSSHNPGSYKYLPAWEGADPKLNSQHMSMNTGYNQGPPKFLEPQEESKYQSAVSSYYEEEEEESDYTEGEESESEYDSEFSKTDDYRSNSSADKYRGPHSQYQPGQYPPRDSGAYPQDYRSSEGGNFYQGSYQNSNMYNSIPNSSEMNPQYMSSIGSEAQGIPPQFQGNPERGHPGQHRRY</sequence>
<organism evidence="2 3">
    <name type="scientific">Euplotes crassus</name>
    <dbReference type="NCBI Taxonomy" id="5936"/>
    <lineage>
        <taxon>Eukaryota</taxon>
        <taxon>Sar</taxon>
        <taxon>Alveolata</taxon>
        <taxon>Ciliophora</taxon>
        <taxon>Intramacronucleata</taxon>
        <taxon>Spirotrichea</taxon>
        <taxon>Hypotrichia</taxon>
        <taxon>Euplotida</taxon>
        <taxon>Euplotidae</taxon>
        <taxon>Moneuplotes</taxon>
    </lineage>
</organism>
<feature type="region of interest" description="Disordered" evidence="1">
    <location>
        <begin position="343"/>
        <end position="428"/>
    </location>
</feature>
<feature type="compositionally biased region" description="Basic and acidic residues" evidence="1">
    <location>
        <begin position="517"/>
        <end position="548"/>
    </location>
</feature>
<feature type="compositionally biased region" description="Basic and acidic residues" evidence="1">
    <location>
        <begin position="463"/>
        <end position="486"/>
    </location>
</feature>
<feature type="compositionally biased region" description="Polar residues" evidence="1">
    <location>
        <begin position="202"/>
        <end position="229"/>
    </location>
</feature>
<feature type="region of interest" description="Disordered" evidence="1">
    <location>
        <begin position="202"/>
        <end position="283"/>
    </location>
</feature>
<evidence type="ECO:0000256" key="1">
    <source>
        <dbReference type="SAM" id="MobiDB-lite"/>
    </source>
</evidence>
<feature type="compositionally biased region" description="Low complexity" evidence="1">
    <location>
        <begin position="600"/>
        <end position="612"/>
    </location>
</feature>
<evidence type="ECO:0000313" key="3">
    <source>
        <dbReference type="Proteomes" id="UP001295684"/>
    </source>
</evidence>
<feature type="region of interest" description="Disordered" evidence="1">
    <location>
        <begin position="449"/>
        <end position="1113"/>
    </location>
</feature>
<feature type="compositionally biased region" description="Polar residues" evidence="1">
    <location>
        <begin position="1060"/>
        <end position="1089"/>
    </location>
</feature>
<comment type="caution">
    <text evidence="2">The sequence shown here is derived from an EMBL/GenBank/DDBJ whole genome shotgun (WGS) entry which is preliminary data.</text>
</comment>
<gene>
    <name evidence="2" type="ORF">ECRASSUSDP1_LOCUS15197</name>
</gene>
<dbReference type="EMBL" id="CAMPGE010015213">
    <property type="protein sequence ID" value="CAI2373848.1"/>
    <property type="molecule type" value="Genomic_DNA"/>
</dbReference>
<proteinExistence type="predicted"/>
<feature type="compositionally biased region" description="Basic residues" evidence="1">
    <location>
        <begin position="357"/>
        <end position="367"/>
    </location>
</feature>
<dbReference type="AlphaFoldDB" id="A0AAD1XJF5"/>
<feature type="compositionally biased region" description="Low complexity" evidence="1">
    <location>
        <begin position="263"/>
        <end position="274"/>
    </location>
</feature>
<name>A0AAD1XJF5_EUPCR</name>
<feature type="compositionally biased region" description="Polar residues" evidence="1">
    <location>
        <begin position="630"/>
        <end position="646"/>
    </location>
</feature>
<accession>A0AAD1XJF5</accession>
<feature type="compositionally biased region" description="Basic and acidic residues" evidence="1">
    <location>
        <begin position="368"/>
        <end position="377"/>
    </location>
</feature>
<dbReference type="Proteomes" id="UP001295684">
    <property type="component" value="Unassembled WGS sequence"/>
</dbReference>
<evidence type="ECO:0000313" key="2">
    <source>
        <dbReference type="EMBL" id="CAI2373848.1"/>
    </source>
</evidence>